<dbReference type="Gene3D" id="3.30.530.20">
    <property type="match status" value="1"/>
</dbReference>
<gene>
    <name evidence="5" type="ORF">METEAL_13350</name>
</gene>
<evidence type="ECO:0000259" key="4">
    <source>
        <dbReference type="Pfam" id="PF03364"/>
    </source>
</evidence>
<dbReference type="SUPFAM" id="SSF55961">
    <property type="entry name" value="Bet v1-like"/>
    <property type="match status" value="1"/>
</dbReference>
<sequence>MATPPNATSLLHEDHQRAEDLYQRLVQEPSPDRQEDQVKELLQALEIHSWMEERLVYPVLSKACQDDTMAQRLGEGHGEMKRLISDFRLKGGLRGPDGRRILGQLMVAVEDHVADEEAEAFPLLAQAAAHNEELGAELAKLKGRMEMFPPFAQSMDLSVPLQVAYNQWTQFEDFPRFLSNVKEVTQAGPTRVQWRAEAAGKDLRWTSEIYEQTPDSRIAWRSVEGSLNAGSVSFRALDGGSSRILVELTYEPQGVIENLGALVGVFSRYVASNLESYKEFIERTRAESGAWRGKVSGNPMDARKSGGGDVRPGAL</sequence>
<dbReference type="CDD" id="cd07817">
    <property type="entry name" value="SRPBCC_8"/>
    <property type="match status" value="1"/>
</dbReference>
<dbReference type="InterPro" id="IPR047137">
    <property type="entry name" value="ORF3"/>
</dbReference>
<dbReference type="EMBL" id="AP027080">
    <property type="protein sequence ID" value="BDU72161.1"/>
    <property type="molecule type" value="Genomic_DNA"/>
</dbReference>
<dbReference type="PANTHER" id="PTHR33824:SF7">
    <property type="entry name" value="POLYKETIDE CYCLASE_DEHYDRASE AND LIPID TRANSPORT SUPERFAMILY PROTEIN"/>
    <property type="match status" value="1"/>
</dbReference>
<dbReference type="InterPro" id="IPR012312">
    <property type="entry name" value="Hemerythrin-like"/>
</dbReference>
<dbReference type="Proteomes" id="UP001238179">
    <property type="component" value="Chromosome"/>
</dbReference>
<comment type="similarity">
    <text evidence="1">Belongs to the ribosome association toxin RatA family.</text>
</comment>
<evidence type="ECO:0008006" key="7">
    <source>
        <dbReference type="Google" id="ProtNLM"/>
    </source>
</evidence>
<evidence type="ECO:0000256" key="2">
    <source>
        <dbReference type="SAM" id="MobiDB-lite"/>
    </source>
</evidence>
<dbReference type="InterPro" id="IPR023393">
    <property type="entry name" value="START-like_dom_sf"/>
</dbReference>
<reference evidence="6" key="1">
    <citation type="journal article" date="2023" name="Int. J. Syst. Evol. Microbiol.">
        <title>Mesoterricola silvestris gen. nov., sp. nov., Mesoterricola sediminis sp. nov., Geothrix oryzae sp. nov., Geothrix edaphica sp. nov., Geothrix rubra sp. nov., and Geothrix limicola sp. nov., six novel members of Acidobacteriota isolated from soils.</title>
        <authorList>
            <person name="Itoh H."/>
            <person name="Sugisawa Y."/>
            <person name="Mise K."/>
            <person name="Xu Z."/>
            <person name="Kuniyasu M."/>
            <person name="Ushijima N."/>
            <person name="Kawano K."/>
            <person name="Kobayashi E."/>
            <person name="Shiratori Y."/>
            <person name="Masuda Y."/>
            <person name="Senoo K."/>
        </authorList>
    </citation>
    <scope>NUCLEOTIDE SEQUENCE [LARGE SCALE GENOMIC DNA]</scope>
    <source>
        <strain evidence="6">W79</strain>
    </source>
</reference>
<dbReference type="CDD" id="cd12108">
    <property type="entry name" value="Hr-like"/>
    <property type="match status" value="1"/>
</dbReference>
<organism evidence="5 6">
    <name type="scientific">Mesoterricola silvestris</name>
    <dbReference type="NCBI Taxonomy" id="2927979"/>
    <lineage>
        <taxon>Bacteria</taxon>
        <taxon>Pseudomonadati</taxon>
        <taxon>Acidobacteriota</taxon>
        <taxon>Holophagae</taxon>
        <taxon>Holophagales</taxon>
        <taxon>Holophagaceae</taxon>
        <taxon>Mesoterricola</taxon>
    </lineage>
</organism>
<name>A0AA48GG57_9BACT</name>
<dbReference type="Pfam" id="PF01814">
    <property type="entry name" value="Hemerythrin"/>
    <property type="match status" value="1"/>
</dbReference>
<evidence type="ECO:0000259" key="3">
    <source>
        <dbReference type="Pfam" id="PF01814"/>
    </source>
</evidence>
<accession>A0AA48GG57</accession>
<dbReference type="Pfam" id="PF03364">
    <property type="entry name" value="Polyketide_cyc"/>
    <property type="match status" value="1"/>
</dbReference>
<evidence type="ECO:0000313" key="6">
    <source>
        <dbReference type="Proteomes" id="UP001238179"/>
    </source>
</evidence>
<dbReference type="KEGG" id="msil:METEAL_13350"/>
<dbReference type="Gene3D" id="1.20.120.520">
    <property type="entry name" value="nmb1532 protein domain like"/>
    <property type="match status" value="1"/>
</dbReference>
<dbReference type="PANTHER" id="PTHR33824">
    <property type="entry name" value="POLYKETIDE CYCLASE/DEHYDRASE AND LIPID TRANSPORT SUPERFAMILY PROTEIN"/>
    <property type="match status" value="1"/>
</dbReference>
<evidence type="ECO:0000313" key="5">
    <source>
        <dbReference type="EMBL" id="BDU72161.1"/>
    </source>
</evidence>
<proteinExistence type="inferred from homology"/>
<dbReference type="InterPro" id="IPR005031">
    <property type="entry name" value="COQ10_START"/>
</dbReference>
<feature type="region of interest" description="Disordered" evidence="2">
    <location>
        <begin position="291"/>
        <end position="315"/>
    </location>
</feature>
<dbReference type="RefSeq" id="WP_316415068.1">
    <property type="nucleotide sequence ID" value="NZ_AP027080.1"/>
</dbReference>
<keyword evidence="6" id="KW-1185">Reference proteome</keyword>
<dbReference type="AlphaFoldDB" id="A0AA48GG57"/>
<evidence type="ECO:0000256" key="1">
    <source>
        <dbReference type="ARBA" id="ARBA00008918"/>
    </source>
</evidence>
<protein>
    <recommendedName>
        <fullName evidence="7">Cyclase</fullName>
    </recommendedName>
</protein>
<feature type="domain" description="Hemerythrin-like" evidence="3">
    <location>
        <begin position="7"/>
        <end position="124"/>
    </location>
</feature>
<feature type="domain" description="Coenzyme Q-binding protein COQ10 START" evidence="4">
    <location>
        <begin position="158"/>
        <end position="273"/>
    </location>
</feature>